<name>A0ABS0D3A3_9NOCA</name>
<dbReference type="Proteomes" id="UP000702209">
    <property type="component" value="Unassembled WGS sequence"/>
</dbReference>
<evidence type="ECO:0000313" key="2">
    <source>
        <dbReference type="Proteomes" id="UP000702209"/>
    </source>
</evidence>
<accession>A0ABS0D3A3</accession>
<keyword evidence="2" id="KW-1185">Reference proteome</keyword>
<protein>
    <recommendedName>
        <fullName evidence="3">Integrase</fullName>
    </recommendedName>
</protein>
<evidence type="ECO:0008006" key="3">
    <source>
        <dbReference type="Google" id="ProtNLM"/>
    </source>
</evidence>
<dbReference type="EMBL" id="JADLQX010000075">
    <property type="protein sequence ID" value="MBF6302900.1"/>
    <property type="molecule type" value="Genomic_DNA"/>
</dbReference>
<reference evidence="1 2" key="1">
    <citation type="submission" date="2020-10" db="EMBL/GenBank/DDBJ databases">
        <title>Identification of Nocardia species via Next-generation sequencing and recognition of intraspecies genetic diversity.</title>
        <authorList>
            <person name="Li P."/>
            <person name="Li P."/>
            <person name="Lu B."/>
        </authorList>
    </citation>
    <scope>NUCLEOTIDE SEQUENCE [LARGE SCALE GENOMIC DNA]</scope>
    <source>
        <strain evidence="1 2">BJ06-0157</strain>
    </source>
</reference>
<proteinExistence type="predicted"/>
<dbReference type="RefSeq" id="WP_195134081.1">
    <property type="nucleotide sequence ID" value="NZ_JADLQX010000075.1"/>
</dbReference>
<gene>
    <name evidence="1" type="ORF">IU459_36095</name>
</gene>
<evidence type="ECO:0000313" key="1">
    <source>
        <dbReference type="EMBL" id="MBF6302900.1"/>
    </source>
</evidence>
<comment type="caution">
    <text evidence="1">The sequence shown here is derived from an EMBL/GenBank/DDBJ whole genome shotgun (WGS) entry which is preliminary data.</text>
</comment>
<organism evidence="1 2">
    <name type="scientific">Nocardia amamiensis</name>
    <dbReference type="NCBI Taxonomy" id="404578"/>
    <lineage>
        <taxon>Bacteria</taxon>
        <taxon>Bacillati</taxon>
        <taxon>Actinomycetota</taxon>
        <taxon>Actinomycetes</taxon>
        <taxon>Mycobacteriales</taxon>
        <taxon>Nocardiaceae</taxon>
        <taxon>Nocardia</taxon>
    </lineage>
</organism>
<sequence>MEVNGHSSPDRLRARTVHAARNDQLMTQDVDRFIDWVNQYCAEHGRSDAIPADPVKASISLGRLRRTLAWFIVRRPRGLVAAAIQYGHVRTGMTLGYAGSYDSGFPDDLVFEEWLTRLDALSDAHQRLRDGEHISGPAAEVYRQRVESAPRFAGRVLRQSRDAAALLANPDLQIYQGNAMTCVLDPARAACRLAGDDQGTRRTPDITNCRPTCANIARTDRDIAKLTQQADQLRLIVADPLAPPIRSLRERRELTRIEKIIAEHRSIRRP</sequence>